<evidence type="ECO:0000313" key="8">
    <source>
        <dbReference type="Proteomes" id="UP000632535"/>
    </source>
</evidence>
<dbReference type="CDD" id="cd03230">
    <property type="entry name" value="ABC_DR_subfamily_A"/>
    <property type="match status" value="1"/>
</dbReference>
<feature type="region of interest" description="Disordered" evidence="5">
    <location>
        <begin position="240"/>
        <end position="260"/>
    </location>
</feature>
<dbReference type="InterPro" id="IPR017871">
    <property type="entry name" value="ABC_transporter-like_CS"/>
</dbReference>
<name>A0ABQ2B0Y3_9MICO</name>
<dbReference type="PROSITE" id="PS00211">
    <property type="entry name" value="ABC_TRANSPORTER_1"/>
    <property type="match status" value="1"/>
</dbReference>
<dbReference type="Pfam" id="PF00005">
    <property type="entry name" value="ABC_tran"/>
    <property type="match status" value="1"/>
</dbReference>
<accession>A0ABQ2B0Y3</accession>
<evidence type="ECO:0000256" key="4">
    <source>
        <dbReference type="ARBA" id="ARBA00022840"/>
    </source>
</evidence>
<dbReference type="Proteomes" id="UP000632535">
    <property type="component" value="Unassembled WGS sequence"/>
</dbReference>
<proteinExistence type="inferred from homology"/>
<evidence type="ECO:0000259" key="6">
    <source>
        <dbReference type="PROSITE" id="PS50893"/>
    </source>
</evidence>
<keyword evidence="3" id="KW-0547">Nucleotide-binding</keyword>
<dbReference type="InterPro" id="IPR027417">
    <property type="entry name" value="P-loop_NTPase"/>
</dbReference>
<evidence type="ECO:0000256" key="1">
    <source>
        <dbReference type="ARBA" id="ARBA00005417"/>
    </source>
</evidence>
<comment type="caution">
    <text evidence="7">The sequence shown here is derived from an EMBL/GenBank/DDBJ whole genome shotgun (WGS) entry which is preliminary data.</text>
</comment>
<dbReference type="Gene3D" id="3.40.50.300">
    <property type="entry name" value="P-loop containing nucleotide triphosphate hydrolases"/>
    <property type="match status" value="1"/>
</dbReference>
<organism evidence="7 8">
    <name type="scientific">Isoptericola cucumis</name>
    <dbReference type="NCBI Taxonomy" id="1776856"/>
    <lineage>
        <taxon>Bacteria</taxon>
        <taxon>Bacillati</taxon>
        <taxon>Actinomycetota</taxon>
        <taxon>Actinomycetes</taxon>
        <taxon>Micrococcales</taxon>
        <taxon>Promicromonosporaceae</taxon>
        <taxon>Isoptericola</taxon>
    </lineage>
</organism>
<keyword evidence="4 7" id="KW-0067">ATP-binding</keyword>
<dbReference type="PROSITE" id="PS50893">
    <property type="entry name" value="ABC_TRANSPORTER_2"/>
    <property type="match status" value="1"/>
</dbReference>
<dbReference type="InterPro" id="IPR003439">
    <property type="entry name" value="ABC_transporter-like_ATP-bd"/>
</dbReference>
<evidence type="ECO:0000256" key="3">
    <source>
        <dbReference type="ARBA" id="ARBA00022741"/>
    </source>
</evidence>
<gene>
    <name evidence="7" type="ORF">GCM10007368_05280</name>
</gene>
<protein>
    <submittedName>
        <fullName evidence="7">ABC transporter ATP-binding protein</fullName>
    </submittedName>
</protein>
<dbReference type="SMART" id="SM00382">
    <property type="entry name" value="AAA"/>
    <property type="match status" value="1"/>
</dbReference>
<dbReference type="PANTHER" id="PTHR43335:SF4">
    <property type="entry name" value="ABC TRANSPORTER, ATP-BINDING PROTEIN"/>
    <property type="match status" value="1"/>
</dbReference>
<reference evidence="8" key="1">
    <citation type="journal article" date="2019" name="Int. J. Syst. Evol. Microbiol.">
        <title>The Global Catalogue of Microorganisms (GCM) 10K type strain sequencing project: providing services to taxonomists for standard genome sequencing and annotation.</title>
        <authorList>
            <consortium name="The Broad Institute Genomics Platform"/>
            <consortium name="The Broad Institute Genome Sequencing Center for Infectious Disease"/>
            <person name="Wu L."/>
            <person name="Ma J."/>
        </authorList>
    </citation>
    <scope>NUCLEOTIDE SEQUENCE [LARGE SCALE GENOMIC DNA]</scope>
    <source>
        <strain evidence="8">CCM 8653</strain>
    </source>
</reference>
<evidence type="ECO:0000256" key="2">
    <source>
        <dbReference type="ARBA" id="ARBA00022448"/>
    </source>
</evidence>
<dbReference type="InterPro" id="IPR003593">
    <property type="entry name" value="AAA+_ATPase"/>
</dbReference>
<evidence type="ECO:0000313" key="7">
    <source>
        <dbReference type="EMBL" id="GGI05263.1"/>
    </source>
</evidence>
<evidence type="ECO:0000256" key="5">
    <source>
        <dbReference type="SAM" id="MobiDB-lite"/>
    </source>
</evidence>
<dbReference type="RefSeq" id="WP_229737340.1">
    <property type="nucleotide sequence ID" value="NZ_BMDG01000002.1"/>
</dbReference>
<keyword evidence="2" id="KW-0813">Transport</keyword>
<comment type="similarity">
    <text evidence="1">Belongs to the ABC transporter superfamily.</text>
</comment>
<dbReference type="GO" id="GO:0005524">
    <property type="term" value="F:ATP binding"/>
    <property type="evidence" value="ECO:0007669"/>
    <property type="project" value="UniProtKB-KW"/>
</dbReference>
<sequence length="260" mass="26556">MTTPALLLDAVRRSFGTRPALDGLSLKVDPGEVVAMIGLNGAGKTTALRVLTGRLRPASGTARVLQRDPARLDVATARRVGNVVGAPLVDPALTVAENLRAAALLNGVPRAQVTAAGAAAVGRLDLAAWAGARARDLSAGNAQRLGVACATVHDPAALVLDEPTSALDPRGVVLVRELVRERARAGAAVLVSSHHLDEVARVADRVAVVHAGRVVGELDPRGADIERRFFAMVLAADTPGSGPDAPAGAGGRAPRGRRAA</sequence>
<dbReference type="SUPFAM" id="SSF52540">
    <property type="entry name" value="P-loop containing nucleoside triphosphate hydrolases"/>
    <property type="match status" value="1"/>
</dbReference>
<dbReference type="EMBL" id="BMDG01000002">
    <property type="protein sequence ID" value="GGI05263.1"/>
    <property type="molecule type" value="Genomic_DNA"/>
</dbReference>
<dbReference type="PANTHER" id="PTHR43335">
    <property type="entry name" value="ABC TRANSPORTER, ATP-BINDING PROTEIN"/>
    <property type="match status" value="1"/>
</dbReference>
<feature type="domain" description="ABC transporter" evidence="6">
    <location>
        <begin position="6"/>
        <end position="236"/>
    </location>
</feature>
<keyword evidence="8" id="KW-1185">Reference proteome</keyword>